<keyword evidence="3" id="KW-1185">Reference proteome</keyword>
<reference evidence="1 3" key="1">
    <citation type="journal article" date="2008" name="Science">
        <title>The Physcomitrella genome reveals evolutionary insights into the conquest of land by plants.</title>
        <authorList>
            <person name="Rensing S."/>
            <person name="Lang D."/>
            <person name="Zimmer A."/>
            <person name="Terry A."/>
            <person name="Salamov A."/>
            <person name="Shapiro H."/>
            <person name="Nishiyama T."/>
            <person name="Perroud P.-F."/>
            <person name="Lindquist E."/>
            <person name="Kamisugi Y."/>
            <person name="Tanahashi T."/>
            <person name="Sakakibara K."/>
            <person name="Fujita T."/>
            <person name="Oishi K."/>
            <person name="Shin-I T."/>
            <person name="Kuroki Y."/>
            <person name="Toyoda A."/>
            <person name="Suzuki Y."/>
            <person name="Hashimoto A."/>
            <person name="Yamaguchi K."/>
            <person name="Sugano A."/>
            <person name="Kohara Y."/>
            <person name="Fujiyama A."/>
            <person name="Anterola A."/>
            <person name="Aoki S."/>
            <person name="Ashton N."/>
            <person name="Barbazuk W.B."/>
            <person name="Barker E."/>
            <person name="Bennetzen J."/>
            <person name="Bezanilla M."/>
            <person name="Blankenship R."/>
            <person name="Cho S.H."/>
            <person name="Dutcher S."/>
            <person name="Estelle M."/>
            <person name="Fawcett J.A."/>
            <person name="Gundlach H."/>
            <person name="Hanada K."/>
            <person name="Heyl A."/>
            <person name="Hicks K.A."/>
            <person name="Hugh J."/>
            <person name="Lohr M."/>
            <person name="Mayer K."/>
            <person name="Melkozernov A."/>
            <person name="Murata T."/>
            <person name="Nelson D."/>
            <person name="Pils B."/>
            <person name="Prigge M."/>
            <person name="Reiss B."/>
            <person name="Renner T."/>
            <person name="Rombauts S."/>
            <person name="Rushton P."/>
            <person name="Sanderfoot A."/>
            <person name="Schween G."/>
            <person name="Shiu S.-H."/>
            <person name="Stueber K."/>
            <person name="Theodoulou F.L."/>
            <person name="Tu H."/>
            <person name="Van de Peer Y."/>
            <person name="Verrier P.J."/>
            <person name="Waters E."/>
            <person name="Wood A."/>
            <person name="Yang L."/>
            <person name="Cove D."/>
            <person name="Cuming A."/>
            <person name="Hasebe M."/>
            <person name="Lucas S."/>
            <person name="Mishler D.B."/>
            <person name="Reski R."/>
            <person name="Grigoriev I."/>
            <person name="Quatrano R.S."/>
            <person name="Boore J.L."/>
        </authorList>
    </citation>
    <scope>NUCLEOTIDE SEQUENCE [LARGE SCALE GENOMIC DNA]</scope>
    <source>
        <strain evidence="2 3">cv. Gransden 2004</strain>
    </source>
</reference>
<proteinExistence type="predicted"/>
<evidence type="ECO:0000313" key="1">
    <source>
        <dbReference type="EMBL" id="PNR48472.1"/>
    </source>
</evidence>
<evidence type="ECO:0000313" key="2">
    <source>
        <dbReference type="EnsemblPlants" id="Pp3c9_19930V3.1"/>
    </source>
</evidence>
<dbReference type="AlphaFoldDB" id="A0A2K1K3X0"/>
<organism evidence="1">
    <name type="scientific">Physcomitrium patens</name>
    <name type="common">Spreading-leaved earth moss</name>
    <name type="synonym">Physcomitrella patens</name>
    <dbReference type="NCBI Taxonomy" id="3218"/>
    <lineage>
        <taxon>Eukaryota</taxon>
        <taxon>Viridiplantae</taxon>
        <taxon>Streptophyta</taxon>
        <taxon>Embryophyta</taxon>
        <taxon>Bryophyta</taxon>
        <taxon>Bryophytina</taxon>
        <taxon>Bryopsida</taxon>
        <taxon>Funariidae</taxon>
        <taxon>Funariales</taxon>
        <taxon>Funariaceae</taxon>
        <taxon>Physcomitrium</taxon>
    </lineage>
</organism>
<dbReference type="EnsemblPlants" id="Pp3c9_19930V3.1">
    <property type="protein sequence ID" value="Pp3c9_19930V3.1"/>
    <property type="gene ID" value="Pp3c9_19930"/>
</dbReference>
<protein>
    <submittedName>
        <fullName evidence="1 2">Uncharacterized protein</fullName>
    </submittedName>
</protein>
<gene>
    <name evidence="1" type="ORF">PHYPA_012949</name>
</gene>
<name>A0A2K1K3X0_PHYPA</name>
<evidence type="ECO:0000313" key="3">
    <source>
        <dbReference type="Proteomes" id="UP000006727"/>
    </source>
</evidence>
<dbReference type="EMBL" id="ABEU02000009">
    <property type="protein sequence ID" value="PNR48472.1"/>
    <property type="molecule type" value="Genomic_DNA"/>
</dbReference>
<reference evidence="1 3" key="2">
    <citation type="journal article" date="2018" name="Plant J.">
        <title>The Physcomitrella patens chromosome-scale assembly reveals moss genome structure and evolution.</title>
        <authorList>
            <person name="Lang D."/>
            <person name="Ullrich K.K."/>
            <person name="Murat F."/>
            <person name="Fuchs J."/>
            <person name="Jenkins J."/>
            <person name="Haas F.B."/>
            <person name="Piednoel M."/>
            <person name="Gundlach H."/>
            <person name="Van Bel M."/>
            <person name="Meyberg R."/>
            <person name="Vives C."/>
            <person name="Morata J."/>
            <person name="Symeonidi A."/>
            <person name="Hiss M."/>
            <person name="Muchero W."/>
            <person name="Kamisugi Y."/>
            <person name="Saleh O."/>
            <person name="Blanc G."/>
            <person name="Decker E.L."/>
            <person name="van Gessel N."/>
            <person name="Grimwood J."/>
            <person name="Hayes R.D."/>
            <person name="Graham S.W."/>
            <person name="Gunter L.E."/>
            <person name="McDaniel S.F."/>
            <person name="Hoernstein S.N.W."/>
            <person name="Larsson A."/>
            <person name="Li F.W."/>
            <person name="Perroud P.F."/>
            <person name="Phillips J."/>
            <person name="Ranjan P."/>
            <person name="Rokshar D.S."/>
            <person name="Rothfels C.J."/>
            <person name="Schneider L."/>
            <person name="Shu S."/>
            <person name="Stevenson D.W."/>
            <person name="Thummler F."/>
            <person name="Tillich M."/>
            <person name="Villarreal Aguilar J.C."/>
            <person name="Widiez T."/>
            <person name="Wong G.K."/>
            <person name="Wymore A."/>
            <person name="Zhang Y."/>
            <person name="Zimmer A.D."/>
            <person name="Quatrano R.S."/>
            <person name="Mayer K.F.X."/>
            <person name="Goodstein D."/>
            <person name="Casacuberta J.M."/>
            <person name="Vandepoele K."/>
            <person name="Reski R."/>
            <person name="Cuming A.C."/>
            <person name="Tuskan G.A."/>
            <person name="Maumus F."/>
            <person name="Salse J."/>
            <person name="Schmutz J."/>
            <person name="Rensing S.A."/>
        </authorList>
    </citation>
    <scope>NUCLEOTIDE SEQUENCE [LARGE SCALE GENOMIC DNA]</scope>
    <source>
        <strain evidence="2 3">cv. Gransden 2004</strain>
    </source>
</reference>
<dbReference type="Proteomes" id="UP000006727">
    <property type="component" value="Chromosome 9"/>
</dbReference>
<reference evidence="2" key="3">
    <citation type="submission" date="2020-12" db="UniProtKB">
        <authorList>
            <consortium name="EnsemblPlants"/>
        </authorList>
    </citation>
    <scope>IDENTIFICATION</scope>
</reference>
<dbReference type="InParanoid" id="A0A2K1K3X0"/>
<dbReference type="Gramene" id="Pp3c9_19930V3.1">
    <property type="protein sequence ID" value="Pp3c9_19930V3.1"/>
    <property type="gene ID" value="Pp3c9_19930"/>
</dbReference>
<sequence>MRVISSKKSKRRMVCSVKMQEERNWGDALLATCSGNWVQSSDLEKVAIPSSKSGFFRKIRIPSQPLLHLAQFSTVCGTLGRSHEKDFALLAF</sequence>
<accession>A0A2K1K3X0</accession>
<dbReference type="PaxDb" id="3218-PP1S89_7V6.1"/>